<accession>A0A7J9CBV2</accession>
<proteinExistence type="predicted"/>
<dbReference type="Proteomes" id="UP000593579">
    <property type="component" value="Unassembled WGS sequence"/>
</dbReference>
<protein>
    <recommendedName>
        <fullName evidence="2">DUF4283 domain-containing protein</fullName>
    </recommendedName>
</protein>
<dbReference type="EMBL" id="JABEZY010000009">
    <property type="protein sequence ID" value="MBA0745947.1"/>
    <property type="molecule type" value="Genomic_DNA"/>
</dbReference>
<evidence type="ECO:0000259" key="2">
    <source>
        <dbReference type="Pfam" id="PF14111"/>
    </source>
</evidence>
<evidence type="ECO:0000313" key="4">
    <source>
        <dbReference type="Proteomes" id="UP000593579"/>
    </source>
</evidence>
<dbReference type="InterPro" id="IPR025558">
    <property type="entry name" value="DUF4283"/>
</dbReference>
<feature type="compositionally biased region" description="Basic and acidic residues" evidence="1">
    <location>
        <begin position="155"/>
        <end position="175"/>
    </location>
</feature>
<feature type="domain" description="DUF4283" evidence="2">
    <location>
        <begin position="27"/>
        <end position="93"/>
    </location>
</feature>
<comment type="caution">
    <text evidence="3">The sequence shown here is derived from an EMBL/GenBank/DDBJ whole genome shotgun (WGS) entry which is preliminary data.</text>
</comment>
<dbReference type="Pfam" id="PF14111">
    <property type="entry name" value="DUF4283"/>
    <property type="match status" value="1"/>
</dbReference>
<organism evidence="3 4">
    <name type="scientific">Gossypium gossypioides</name>
    <name type="common">Mexican cotton</name>
    <name type="synonym">Selera gossypioides</name>
    <dbReference type="NCBI Taxonomy" id="34282"/>
    <lineage>
        <taxon>Eukaryota</taxon>
        <taxon>Viridiplantae</taxon>
        <taxon>Streptophyta</taxon>
        <taxon>Embryophyta</taxon>
        <taxon>Tracheophyta</taxon>
        <taxon>Spermatophyta</taxon>
        <taxon>Magnoliopsida</taxon>
        <taxon>eudicotyledons</taxon>
        <taxon>Gunneridae</taxon>
        <taxon>Pentapetalae</taxon>
        <taxon>rosids</taxon>
        <taxon>malvids</taxon>
        <taxon>Malvales</taxon>
        <taxon>Malvaceae</taxon>
        <taxon>Malvoideae</taxon>
        <taxon>Gossypium</taxon>
    </lineage>
</organism>
<keyword evidence="4" id="KW-1185">Reference proteome</keyword>
<dbReference type="AlphaFoldDB" id="A0A7J9CBV2"/>
<feature type="region of interest" description="Disordered" evidence="1">
    <location>
        <begin position="155"/>
        <end position="176"/>
    </location>
</feature>
<gene>
    <name evidence="3" type="ORF">Gogos_008504</name>
</gene>
<sequence length="244" mass="27908">MEERLANLNLLDEEEDAFHKKATVVDQNYQFCLVGRCLTDSIVHFPSLCNTMANLWHPIGGICILDLGDKRFLFQFFHDVDVQRVLFGTPMFLEYDTSILTMEIKKFIRIRVFLDVSLPLKRKKKILIRKERTVCARFHKWLREVDGSKCSRVDMERDNKNKNSGKEHDVGRTDSWRNMGSRDLNGVVSAGEPMDLVLTEENNPLIFLEGKKRQRIVVVSTTSSGNNIEGGSFDFTASSVGQSS</sequence>
<evidence type="ECO:0000256" key="1">
    <source>
        <dbReference type="SAM" id="MobiDB-lite"/>
    </source>
</evidence>
<name>A0A7J9CBV2_GOSGO</name>
<dbReference type="OrthoDB" id="1748760at2759"/>
<reference evidence="3 4" key="1">
    <citation type="journal article" date="2019" name="Genome Biol. Evol.">
        <title>Insights into the evolution of the New World diploid cottons (Gossypium, subgenus Houzingenia) based on genome sequencing.</title>
        <authorList>
            <person name="Grover C.E."/>
            <person name="Arick M.A. 2nd"/>
            <person name="Thrash A."/>
            <person name="Conover J.L."/>
            <person name="Sanders W.S."/>
            <person name="Peterson D.G."/>
            <person name="Frelichowski J.E."/>
            <person name="Scheffler J.A."/>
            <person name="Scheffler B.E."/>
            <person name="Wendel J.F."/>
        </authorList>
    </citation>
    <scope>NUCLEOTIDE SEQUENCE [LARGE SCALE GENOMIC DNA]</scope>
    <source>
        <strain evidence="3">5</strain>
        <tissue evidence="3">Leaf</tissue>
    </source>
</reference>
<evidence type="ECO:0000313" key="3">
    <source>
        <dbReference type="EMBL" id="MBA0745947.1"/>
    </source>
</evidence>